<dbReference type="Gene3D" id="2.30.42.10">
    <property type="match status" value="1"/>
</dbReference>
<dbReference type="Proteomes" id="UP000277204">
    <property type="component" value="Unassembled WGS sequence"/>
</dbReference>
<dbReference type="Pfam" id="PF00595">
    <property type="entry name" value="PDZ"/>
    <property type="match status" value="1"/>
</dbReference>
<keyword evidence="2" id="KW-1185">Reference proteome</keyword>
<dbReference type="InterPro" id="IPR036034">
    <property type="entry name" value="PDZ_sf"/>
</dbReference>
<evidence type="ECO:0000313" key="1">
    <source>
        <dbReference type="EMBL" id="VDO66382.1"/>
    </source>
</evidence>
<dbReference type="PANTHER" id="PTHR47027:SF25">
    <property type="entry name" value="REVERSE TRANSCRIPTASE DOMAIN-CONTAINING PROTEIN"/>
    <property type="match status" value="1"/>
</dbReference>
<dbReference type="AlphaFoldDB" id="A0A183LNW8"/>
<dbReference type="InterPro" id="IPR045609">
    <property type="entry name" value="DUF6451"/>
</dbReference>
<reference evidence="1 2" key="1">
    <citation type="submission" date="2018-11" db="EMBL/GenBank/DDBJ databases">
        <authorList>
            <consortium name="Pathogen Informatics"/>
        </authorList>
    </citation>
    <scope>NUCLEOTIDE SEQUENCE [LARGE SCALE GENOMIC DNA]</scope>
    <source>
        <strain evidence="1 2">Zambia</strain>
    </source>
</reference>
<accession>A0A183LNW8</accession>
<dbReference type="Pfam" id="PF20049">
    <property type="entry name" value="DUF6451"/>
    <property type="match status" value="1"/>
</dbReference>
<evidence type="ECO:0000313" key="2">
    <source>
        <dbReference type="Proteomes" id="UP000277204"/>
    </source>
</evidence>
<dbReference type="SUPFAM" id="SSF50156">
    <property type="entry name" value="PDZ domain-like"/>
    <property type="match status" value="1"/>
</dbReference>
<proteinExistence type="predicted"/>
<name>A0A183LNW8_9TREM</name>
<dbReference type="PANTHER" id="PTHR47027">
    <property type="entry name" value="REVERSE TRANSCRIPTASE DOMAIN-CONTAINING PROTEIN"/>
    <property type="match status" value="1"/>
</dbReference>
<sequence>MQEKTTSVAAASAALGLNIHKRKSKILKYNTASNNPITLDGEDLEDVKTFTYLGSIINEYGGSDADVKARFGKARAVYLQLKNMWNSKQLSINTKITIFNTNVKTVLLCGAETWRTTKATIQKIQVTSNGLANQAGLEVGDVIVSICNSLTVGKTYEQVKAEILRAGNELDLILIRYAGISTNVILLAS</sequence>
<dbReference type="InterPro" id="IPR001478">
    <property type="entry name" value="PDZ"/>
</dbReference>
<protein>
    <submittedName>
        <fullName evidence="1">Uncharacterized protein</fullName>
    </submittedName>
</protein>
<dbReference type="SMART" id="SM00228">
    <property type="entry name" value="PDZ"/>
    <property type="match status" value="1"/>
</dbReference>
<dbReference type="EMBL" id="UZAI01001906">
    <property type="protein sequence ID" value="VDO66382.1"/>
    <property type="molecule type" value="Genomic_DNA"/>
</dbReference>
<dbReference type="PROSITE" id="PS50106">
    <property type="entry name" value="PDZ"/>
    <property type="match status" value="1"/>
</dbReference>
<organism evidence="1 2">
    <name type="scientific">Schistosoma margrebowiei</name>
    <dbReference type="NCBI Taxonomy" id="48269"/>
    <lineage>
        <taxon>Eukaryota</taxon>
        <taxon>Metazoa</taxon>
        <taxon>Spiralia</taxon>
        <taxon>Lophotrochozoa</taxon>
        <taxon>Platyhelminthes</taxon>
        <taxon>Trematoda</taxon>
        <taxon>Digenea</taxon>
        <taxon>Strigeidida</taxon>
        <taxon>Schistosomatoidea</taxon>
        <taxon>Schistosomatidae</taxon>
        <taxon>Schistosoma</taxon>
    </lineage>
</organism>
<gene>
    <name evidence="1" type="ORF">SMRZ_LOCUS5489</name>
</gene>